<sequence>MRKNRDKKMTYLQALGWLVGGWSAYKLYESVAKPKGKVEFGELNLVGVDDETFNPDEALRKFDEQKAMLKLQFDPSEPQGKEHERWIFIELCKLVKAGKMEKNHAAAIMANMMIECHFKLSTEHPDYKFSNKQGRYDLRGKEKEYFMWRYGGAKTSYKSGAHGRRNLGNITALDGYTFRGRGFCQLTGRELYERAKRIFKLDFVSNPELVLQKEYAFNIAVTFFMGWKGGFFANPKYVLPKVMPNGSADFSMSRFCLNPGETEKYGQVNRFGNAYLKIFNIVL</sequence>
<dbReference type="SUPFAM" id="SSF53955">
    <property type="entry name" value="Lysozyme-like"/>
    <property type="match status" value="1"/>
</dbReference>
<proteinExistence type="predicted"/>
<gene>
    <name evidence="1" type="ORF">EQP59_06360</name>
    <name evidence="2" type="ORF">EQP59_09095</name>
</gene>
<organism evidence="1 3">
    <name type="scientific">Ornithobacterium rhinotracheale</name>
    <dbReference type="NCBI Taxonomy" id="28251"/>
    <lineage>
        <taxon>Bacteria</taxon>
        <taxon>Pseudomonadati</taxon>
        <taxon>Bacteroidota</taxon>
        <taxon>Flavobacteriia</taxon>
        <taxon>Flavobacteriales</taxon>
        <taxon>Weeksellaceae</taxon>
        <taxon>Ornithobacterium</taxon>
    </lineage>
</organism>
<reference evidence="1 3" key="1">
    <citation type="submission" date="2019-01" db="EMBL/GenBank/DDBJ databases">
        <title>Whole Genome of Ornithobacterium rhinotracheale FARPER-174b.</title>
        <authorList>
            <person name="Tataje-Lavanda L.A."/>
            <person name="Montalvan A."/>
            <person name="Montesinos R."/>
            <person name="Zimic M."/>
            <person name="Fernandez-Sanchez M."/>
            <person name="Fernandez-Diaz M."/>
        </authorList>
    </citation>
    <scope>NUCLEOTIDE SEQUENCE [LARGE SCALE GENOMIC DNA]</scope>
    <source>
        <strain evidence="1 3">FARPER-174b</strain>
    </source>
</reference>
<protein>
    <recommendedName>
        <fullName evidence="4">Glycoside hydrolase family 19 catalytic domain-containing protein</fullName>
    </recommendedName>
</protein>
<dbReference type="EMBL" id="CP035107">
    <property type="protein sequence ID" value="QAR31484.1"/>
    <property type="molecule type" value="Genomic_DNA"/>
</dbReference>
<dbReference type="OrthoDB" id="3078754at2"/>
<dbReference type="InterPro" id="IPR023346">
    <property type="entry name" value="Lysozyme-like_dom_sf"/>
</dbReference>
<accession>A0A3R5UVY0</accession>
<name>A0A3R5UVY0_ORNRH</name>
<dbReference type="RefSeq" id="WP_128501445.1">
    <property type="nucleotide sequence ID" value="NZ_CP035107.1"/>
</dbReference>
<dbReference type="Proteomes" id="UP000287701">
    <property type="component" value="Chromosome"/>
</dbReference>
<dbReference type="EMBL" id="CP035107">
    <property type="protein sequence ID" value="QAR30986.1"/>
    <property type="molecule type" value="Genomic_DNA"/>
</dbReference>
<evidence type="ECO:0000313" key="3">
    <source>
        <dbReference type="Proteomes" id="UP000287701"/>
    </source>
</evidence>
<evidence type="ECO:0000313" key="2">
    <source>
        <dbReference type="EMBL" id="QAR31484.1"/>
    </source>
</evidence>
<evidence type="ECO:0000313" key="1">
    <source>
        <dbReference type="EMBL" id="QAR30986.1"/>
    </source>
</evidence>
<dbReference type="AlphaFoldDB" id="A0A3R5UVY0"/>
<evidence type="ECO:0008006" key="4">
    <source>
        <dbReference type="Google" id="ProtNLM"/>
    </source>
</evidence>
<dbReference type="Gene3D" id="1.10.530.10">
    <property type="match status" value="1"/>
</dbReference>